<keyword evidence="1" id="KW-0413">Isomerase</keyword>
<comment type="caution">
    <text evidence="1">The sequence shown here is derived from an EMBL/GenBank/DDBJ whole genome shotgun (WGS) entry which is preliminary data.</text>
</comment>
<name>A0A2H1J0T1_BREAU</name>
<dbReference type="SUPFAM" id="SSF55874">
    <property type="entry name" value="ATPase domain of HSP90 chaperone/DNA topoisomerase II/histidine kinase"/>
    <property type="match status" value="1"/>
</dbReference>
<evidence type="ECO:0000313" key="2">
    <source>
        <dbReference type="Proteomes" id="UP000234525"/>
    </source>
</evidence>
<dbReference type="AlphaFoldDB" id="A0A2H1J0T1"/>
<dbReference type="Proteomes" id="UP000234525">
    <property type="component" value="Unassembled WGS sequence"/>
</dbReference>
<dbReference type="InterPro" id="IPR036890">
    <property type="entry name" value="HATPase_C_sf"/>
</dbReference>
<evidence type="ECO:0000313" key="1">
    <source>
        <dbReference type="EMBL" id="SMX81024.1"/>
    </source>
</evidence>
<dbReference type="Gene3D" id="3.30.565.10">
    <property type="entry name" value="Histidine kinase-like ATPase, C-terminal domain"/>
    <property type="match status" value="1"/>
</dbReference>
<sequence length="205" mass="22493">MSHRSSWETTTHNWDADLDIEHLAEVRARLEKPYLAGGSRHLILEILAYANDEAKSQGRKGFTTVTHLPNGWVTVADDGRGTDTRRDTDGIAIRKPVMATPDVRFTPGSPQHFLCDGLPRRGMSTVAALSSVLVHENYRENGSWSQTYRFGIPDRALASVAGSRGSGTVVTFRTDIIGPAPLTEADAKAFGWLDVQQIRNPEPGL</sequence>
<dbReference type="GO" id="GO:0016853">
    <property type="term" value="F:isomerase activity"/>
    <property type="evidence" value="ECO:0007669"/>
    <property type="project" value="UniProtKB-KW"/>
</dbReference>
<reference evidence="1" key="1">
    <citation type="submission" date="2017-03" db="EMBL/GenBank/DDBJ databases">
        <authorList>
            <person name="Monnet C."/>
        </authorList>
    </citation>
    <scope>NUCLEOTIDE SEQUENCE [LARGE SCALE GENOMIC DNA]</scope>
    <source>
        <strain evidence="1">ATCC 9175</strain>
    </source>
</reference>
<keyword evidence="2" id="KW-1185">Reference proteome</keyword>
<protein>
    <submittedName>
        <fullName evidence="1">DNA gyrase subunit B</fullName>
        <ecNumber evidence="1">5.99.1.3</ecNumber>
    </submittedName>
</protein>
<dbReference type="EC" id="5.99.1.3" evidence="1"/>
<dbReference type="EMBL" id="FXZB01000011">
    <property type="protein sequence ID" value="SMX81024.1"/>
    <property type="molecule type" value="Genomic_DNA"/>
</dbReference>
<accession>A0A2H1J0T1</accession>
<gene>
    <name evidence="1" type="ORF">BAUR9175_01900</name>
</gene>
<proteinExistence type="predicted"/>
<organism evidence="1 2">
    <name type="scientific">Brevibacterium aurantiacum</name>
    <dbReference type="NCBI Taxonomy" id="273384"/>
    <lineage>
        <taxon>Bacteria</taxon>
        <taxon>Bacillati</taxon>
        <taxon>Actinomycetota</taxon>
        <taxon>Actinomycetes</taxon>
        <taxon>Micrococcales</taxon>
        <taxon>Brevibacteriaceae</taxon>
        <taxon>Brevibacterium</taxon>
    </lineage>
</organism>